<dbReference type="GO" id="GO:0016020">
    <property type="term" value="C:membrane"/>
    <property type="evidence" value="ECO:0007669"/>
    <property type="project" value="UniProtKB-SubCell"/>
</dbReference>
<evidence type="ECO:0000259" key="9">
    <source>
        <dbReference type="PROSITE" id="PS51201"/>
    </source>
</evidence>
<dbReference type="Gene3D" id="1.20.1530.20">
    <property type="match status" value="1"/>
</dbReference>
<dbReference type="GO" id="GO:0015297">
    <property type="term" value="F:antiporter activity"/>
    <property type="evidence" value="ECO:0007669"/>
    <property type="project" value="InterPro"/>
</dbReference>
<dbReference type="PANTHER" id="PTHR42751">
    <property type="entry name" value="SODIUM/HYDROGEN EXCHANGER FAMILY/TRKA DOMAIN PROTEIN"/>
    <property type="match status" value="1"/>
</dbReference>
<dbReference type="PANTHER" id="PTHR42751:SF1">
    <property type="entry name" value="CATION_PROTON ANTIPORTER YBAL-RELATED"/>
    <property type="match status" value="1"/>
</dbReference>
<keyword evidence="4 8" id="KW-0812">Transmembrane</keyword>
<dbReference type="GO" id="GO:0006813">
    <property type="term" value="P:potassium ion transport"/>
    <property type="evidence" value="ECO:0007669"/>
    <property type="project" value="InterPro"/>
</dbReference>
<dbReference type="RefSeq" id="WP_148591647.1">
    <property type="nucleotide sequence ID" value="NZ_CP042997.1"/>
</dbReference>
<feature type="compositionally biased region" description="Basic and acidic residues" evidence="7">
    <location>
        <begin position="588"/>
        <end position="610"/>
    </location>
</feature>
<feature type="transmembrane region" description="Helical" evidence="8">
    <location>
        <begin position="299"/>
        <end position="322"/>
    </location>
</feature>
<evidence type="ECO:0000256" key="5">
    <source>
        <dbReference type="ARBA" id="ARBA00022989"/>
    </source>
</evidence>
<evidence type="ECO:0000256" key="2">
    <source>
        <dbReference type="ARBA" id="ARBA00005551"/>
    </source>
</evidence>
<dbReference type="AlphaFoldDB" id="A0A5B9VXF4"/>
<dbReference type="Gene3D" id="3.40.50.720">
    <property type="entry name" value="NAD(P)-binding Rossmann-like Domain"/>
    <property type="match status" value="1"/>
</dbReference>
<feature type="transmembrane region" description="Helical" evidence="8">
    <location>
        <begin position="148"/>
        <end position="171"/>
    </location>
</feature>
<organism evidence="10 11">
    <name type="scientific">Aquisphaera giovannonii</name>
    <dbReference type="NCBI Taxonomy" id="406548"/>
    <lineage>
        <taxon>Bacteria</taxon>
        <taxon>Pseudomonadati</taxon>
        <taxon>Planctomycetota</taxon>
        <taxon>Planctomycetia</taxon>
        <taxon>Isosphaerales</taxon>
        <taxon>Isosphaeraceae</taxon>
        <taxon>Aquisphaera</taxon>
    </lineage>
</organism>
<evidence type="ECO:0000256" key="8">
    <source>
        <dbReference type="SAM" id="Phobius"/>
    </source>
</evidence>
<feature type="region of interest" description="Disordered" evidence="7">
    <location>
        <begin position="583"/>
        <end position="610"/>
    </location>
</feature>
<gene>
    <name evidence="10" type="primary">ybaL_1</name>
    <name evidence="10" type="ORF">OJF2_09260</name>
</gene>
<dbReference type="GO" id="GO:1902600">
    <property type="term" value="P:proton transmembrane transport"/>
    <property type="evidence" value="ECO:0007669"/>
    <property type="project" value="InterPro"/>
</dbReference>
<feature type="transmembrane region" description="Helical" evidence="8">
    <location>
        <begin position="275"/>
        <end position="293"/>
    </location>
</feature>
<evidence type="ECO:0000256" key="1">
    <source>
        <dbReference type="ARBA" id="ARBA00004141"/>
    </source>
</evidence>
<evidence type="ECO:0000256" key="4">
    <source>
        <dbReference type="ARBA" id="ARBA00022692"/>
    </source>
</evidence>
<dbReference type="EMBL" id="CP042997">
    <property type="protein sequence ID" value="QEH32455.1"/>
    <property type="molecule type" value="Genomic_DNA"/>
</dbReference>
<dbReference type="PROSITE" id="PS51201">
    <property type="entry name" value="RCK_N"/>
    <property type="match status" value="1"/>
</dbReference>
<feature type="transmembrane region" description="Helical" evidence="8">
    <location>
        <begin position="87"/>
        <end position="111"/>
    </location>
</feature>
<dbReference type="KEGG" id="agv:OJF2_09260"/>
<reference evidence="10 11" key="1">
    <citation type="submission" date="2019-08" db="EMBL/GenBank/DDBJ databases">
        <title>Deep-cultivation of Planctomycetes and their phenomic and genomic characterization uncovers novel biology.</title>
        <authorList>
            <person name="Wiegand S."/>
            <person name="Jogler M."/>
            <person name="Boedeker C."/>
            <person name="Pinto D."/>
            <person name="Vollmers J."/>
            <person name="Rivas-Marin E."/>
            <person name="Kohn T."/>
            <person name="Peeters S.H."/>
            <person name="Heuer A."/>
            <person name="Rast P."/>
            <person name="Oberbeckmann S."/>
            <person name="Bunk B."/>
            <person name="Jeske O."/>
            <person name="Meyerdierks A."/>
            <person name="Storesund J.E."/>
            <person name="Kallscheuer N."/>
            <person name="Luecker S."/>
            <person name="Lage O.M."/>
            <person name="Pohl T."/>
            <person name="Merkel B.J."/>
            <person name="Hornburger P."/>
            <person name="Mueller R.-W."/>
            <person name="Bruemmer F."/>
            <person name="Labrenz M."/>
            <person name="Spormann A.M."/>
            <person name="Op den Camp H."/>
            <person name="Overmann J."/>
            <person name="Amann R."/>
            <person name="Jetten M.S.M."/>
            <person name="Mascher T."/>
            <person name="Medema M.H."/>
            <person name="Devos D.P."/>
            <person name="Kaster A.-K."/>
            <person name="Ovreas L."/>
            <person name="Rohde M."/>
            <person name="Galperin M.Y."/>
            <person name="Jogler C."/>
        </authorList>
    </citation>
    <scope>NUCLEOTIDE SEQUENCE [LARGE SCALE GENOMIC DNA]</scope>
    <source>
        <strain evidence="10 11">OJF2</strain>
    </source>
</reference>
<evidence type="ECO:0000256" key="7">
    <source>
        <dbReference type="SAM" id="MobiDB-lite"/>
    </source>
</evidence>
<protein>
    <submittedName>
        <fullName evidence="10">Inner membrane protein YbaL</fullName>
    </submittedName>
</protein>
<proteinExistence type="inferred from homology"/>
<comment type="similarity">
    <text evidence="2">Belongs to the monovalent cation:proton antiporter 2 (CPA2) transporter (TC 2.A.37) family.</text>
</comment>
<sequence length="610" mass="64207">MEDLSLIMTLAGSLGAALVCGYITLRLGLSPILGYLMAGLVVGPYTPGFTADGRLANQFADVGVILLMFGVGLQFHVEELLAVRRVAIPGAVGLSLAATVLGAFVGVAYGWGWPAGIVFGLALSVASTVILTRVMAESGDLQTKAGHIAIGWRVVEDLLTVLVLVLMPAVFAREVGGWGLVLAVVLALGKVAVMVGLTFLLGNRLIPWVLDRVAQTRSRELFTLTVLAIALGIAVGSVELFDVSVALGAFLAGMVVGRTEFSLRAATEALPMRDAFAVLFFVSVGMLFRPKFLLESPGLVAWTVAVVMLAKPLAAFAVVAPFGLPLRTAVSVSLVAGQIGEFSFILATVGEHLGVIDERARNAIVAAAIASIAANPLIYRLVDPMTRLLGRMLKRPAPDGVPTRLGAEGAAGDRDGEVDGPSGARFRSVIVGYGPVGRTLARLLRENRVEPVIVELNVETVRRLNADGTTAIYGDAARRETLESAGVPDAVALVIGSSTMQGTAETIRHARELNPSILIFARSAYLREVEGLREAGADVVFSGEGEVALSMTESLLRHLRATPEQVDRERARIRAELLAGLPDPDSIIEGRELPAARDGEGEHAAASEAR</sequence>
<dbReference type="InterPro" id="IPR036291">
    <property type="entry name" value="NAD(P)-bd_dom_sf"/>
</dbReference>
<keyword evidence="5 8" id="KW-1133">Transmembrane helix</keyword>
<keyword evidence="3" id="KW-0813">Transport</keyword>
<evidence type="ECO:0000256" key="6">
    <source>
        <dbReference type="ARBA" id="ARBA00023136"/>
    </source>
</evidence>
<dbReference type="Pfam" id="PF00999">
    <property type="entry name" value="Na_H_Exchanger"/>
    <property type="match status" value="1"/>
</dbReference>
<keyword evidence="11" id="KW-1185">Reference proteome</keyword>
<comment type="subcellular location">
    <subcellularLocation>
        <location evidence="1">Membrane</location>
        <topology evidence="1">Multi-pass membrane protein</topology>
    </subcellularLocation>
</comment>
<dbReference type="Pfam" id="PF02254">
    <property type="entry name" value="TrkA_N"/>
    <property type="match status" value="1"/>
</dbReference>
<feature type="transmembrane region" description="Helical" evidence="8">
    <location>
        <begin position="329"/>
        <end position="350"/>
    </location>
</feature>
<keyword evidence="6 8" id="KW-0472">Membrane</keyword>
<dbReference type="OrthoDB" id="9793589at2"/>
<name>A0A5B9VXF4_9BACT</name>
<feature type="transmembrane region" description="Helical" evidence="8">
    <location>
        <begin position="177"/>
        <end position="201"/>
    </location>
</feature>
<feature type="transmembrane region" description="Helical" evidence="8">
    <location>
        <begin position="55"/>
        <end position="75"/>
    </location>
</feature>
<dbReference type="InterPro" id="IPR003148">
    <property type="entry name" value="RCK_N"/>
</dbReference>
<feature type="transmembrane region" description="Helical" evidence="8">
    <location>
        <begin position="6"/>
        <end position="25"/>
    </location>
</feature>
<dbReference type="InterPro" id="IPR006153">
    <property type="entry name" value="Cation/H_exchanger_TM"/>
</dbReference>
<feature type="transmembrane region" description="Helical" evidence="8">
    <location>
        <begin position="117"/>
        <end position="136"/>
    </location>
</feature>
<dbReference type="InterPro" id="IPR038770">
    <property type="entry name" value="Na+/solute_symporter_sf"/>
</dbReference>
<feature type="domain" description="RCK N-terminal" evidence="9">
    <location>
        <begin position="425"/>
        <end position="541"/>
    </location>
</feature>
<evidence type="ECO:0000256" key="3">
    <source>
        <dbReference type="ARBA" id="ARBA00022448"/>
    </source>
</evidence>
<dbReference type="SUPFAM" id="SSF51735">
    <property type="entry name" value="NAD(P)-binding Rossmann-fold domains"/>
    <property type="match status" value="1"/>
</dbReference>
<feature type="transmembrane region" description="Helical" evidence="8">
    <location>
        <begin position="362"/>
        <end position="382"/>
    </location>
</feature>
<evidence type="ECO:0000313" key="11">
    <source>
        <dbReference type="Proteomes" id="UP000324233"/>
    </source>
</evidence>
<feature type="transmembrane region" description="Helical" evidence="8">
    <location>
        <begin position="221"/>
        <end position="238"/>
    </location>
</feature>
<dbReference type="Proteomes" id="UP000324233">
    <property type="component" value="Chromosome"/>
</dbReference>
<evidence type="ECO:0000313" key="10">
    <source>
        <dbReference type="EMBL" id="QEH32455.1"/>
    </source>
</evidence>
<feature type="transmembrane region" description="Helical" evidence="8">
    <location>
        <begin position="32"/>
        <end position="49"/>
    </location>
</feature>
<accession>A0A5B9VXF4</accession>